<reference evidence="3 4" key="1">
    <citation type="submission" date="2021-06" db="EMBL/GenBank/DDBJ databases">
        <title>Differences between aerobic and microaerobic xylene degrading microbial communities.</title>
        <authorList>
            <person name="Banerjee S."/>
            <person name="Tancsics A."/>
        </authorList>
    </citation>
    <scope>NUCLEOTIDE SEQUENCE [LARGE SCALE GENOMIC DNA]</scope>
    <source>
        <strain evidence="3 4">MAP12</strain>
    </source>
</reference>
<evidence type="ECO:0000259" key="2">
    <source>
        <dbReference type="Pfam" id="PF10077"/>
    </source>
</evidence>
<dbReference type="InterPro" id="IPR018756">
    <property type="entry name" value="DUF2314"/>
</dbReference>
<proteinExistence type="predicted"/>
<evidence type="ECO:0000313" key="3">
    <source>
        <dbReference type="EMBL" id="MBV2132870.1"/>
    </source>
</evidence>
<dbReference type="Pfam" id="PF10077">
    <property type="entry name" value="DUF2314"/>
    <property type="match status" value="1"/>
</dbReference>
<accession>A0ABS6MWB4</accession>
<evidence type="ECO:0000259" key="1">
    <source>
        <dbReference type="Pfam" id="PF09951"/>
    </source>
</evidence>
<dbReference type="InterPro" id="IPR018689">
    <property type="entry name" value="Imm33_dom"/>
</dbReference>
<name>A0ABS6MWB4_9GAMM</name>
<dbReference type="Pfam" id="PF09951">
    <property type="entry name" value="Imm33"/>
    <property type="match status" value="1"/>
</dbReference>
<dbReference type="EMBL" id="JAHRGL010000019">
    <property type="protein sequence ID" value="MBV2132870.1"/>
    <property type="molecule type" value="Genomic_DNA"/>
</dbReference>
<organism evidence="3 4">
    <name type="scientific">Geopseudomonas aromaticivorans</name>
    <dbReference type="NCBI Taxonomy" id="2849492"/>
    <lineage>
        <taxon>Bacteria</taxon>
        <taxon>Pseudomonadati</taxon>
        <taxon>Pseudomonadota</taxon>
        <taxon>Gammaproteobacteria</taxon>
        <taxon>Pseudomonadales</taxon>
        <taxon>Pseudomonadaceae</taxon>
        <taxon>Geopseudomonas</taxon>
    </lineage>
</organism>
<feature type="domain" description="Immunity protein Imm33" evidence="1">
    <location>
        <begin position="115"/>
        <end position="201"/>
    </location>
</feature>
<protein>
    <submittedName>
        <fullName evidence="3">DUF2185 domain-containing protein</fullName>
    </submittedName>
</protein>
<feature type="domain" description="DUF2314" evidence="2">
    <location>
        <begin position="18"/>
        <end position="95"/>
    </location>
</feature>
<sequence>MPSWHLTNADHLAAENKYTFYKPSREIIEQVVPGEVVKLIFQFESEDPEAPSAERMWVLVDEVLGQGRFRGRLNNEPRHISDLKLDELVEFGACHIINTEHDDDDNIVERYIKRCFVTKRVLDEGHKVGYLYREAPDEERDSGWRITSNTESDEYMEDTNNIAYVSLGAVLSRDDSFIELLDQPEGSAFIRDTGTGAFSRVANSG</sequence>
<gene>
    <name evidence="3" type="ORF">KRX52_08660</name>
</gene>
<comment type="caution">
    <text evidence="3">The sequence shown here is derived from an EMBL/GenBank/DDBJ whole genome shotgun (WGS) entry which is preliminary data.</text>
</comment>
<dbReference type="Proteomes" id="UP000813068">
    <property type="component" value="Unassembled WGS sequence"/>
</dbReference>
<evidence type="ECO:0000313" key="4">
    <source>
        <dbReference type="Proteomes" id="UP000813068"/>
    </source>
</evidence>
<dbReference type="PANTHER" id="PTHR38743:SF2">
    <property type="entry name" value="DUF2185 DOMAIN-CONTAINING PROTEIN"/>
    <property type="match status" value="1"/>
</dbReference>
<dbReference type="RefSeq" id="WP_217681336.1">
    <property type="nucleotide sequence ID" value="NZ_JAHRGL010000019.1"/>
</dbReference>
<dbReference type="PANTHER" id="PTHR38743">
    <property type="entry name" value="SIMILAR TO GLYOXYLASE I FAMILY PROTEIN"/>
    <property type="match status" value="1"/>
</dbReference>
<keyword evidence="4" id="KW-1185">Reference proteome</keyword>